<evidence type="ECO:0000313" key="2">
    <source>
        <dbReference type="EMBL" id="MPM50382.1"/>
    </source>
</evidence>
<proteinExistence type="predicted"/>
<dbReference type="InterPro" id="IPR036400">
    <property type="entry name" value="Cyt_B5-like_heme/steroid_sf"/>
</dbReference>
<evidence type="ECO:0000259" key="1">
    <source>
        <dbReference type="SMART" id="SM01117"/>
    </source>
</evidence>
<dbReference type="Gene3D" id="3.10.120.10">
    <property type="entry name" value="Cytochrome b5-like heme/steroid binding domain"/>
    <property type="match status" value="1"/>
</dbReference>
<name>A0A645AB23_9ZZZZ</name>
<dbReference type="InterPro" id="IPR001199">
    <property type="entry name" value="Cyt_B5-like_heme/steroid-bd"/>
</dbReference>
<organism evidence="2">
    <name type="scientific">bioreactor metagenome</name>
    <dbReference type="NCBI Taxonomy" id="1076179"/>
    <lineage>
        <taxon>unclassified sequences</taxon>
        <taxon>metagenomes</taxon>
        <taxon>ecological metagenomes</taxon>
    </lineage>
</organism>
<dbReference type="SUPFAM" id="SSF55856">
    <property type="entry name" value="Cytochrome b5-like heme/steroid binding domain"/>
    <property type="match status" value="1"/>
</dbReference>
<sequence>MKKYLILFAVLSALAFTAVGCASGAAAVAATAAPTVAEVVLATDEPTATVALTASPTPQATATPTATVKAGSAADGTLELTLDQLKQYDGKNGNPAYIAVDGVLYDVTNVREWSNGKHQGYSAGQDLTDAIKNRSPHGISKLKGVPVVGKLIAG</sequence>
<reference evidence="2" key="1">
    <citation type="submission" date="2019-08" db="EMBL/GenBank/DDBJ databases">
        <authorList>
            <person name="Kucharzyk K."/>
            <person name="Murdoch R.W."/>
            <person name="Higgins S."/>
            <person name="Loffler F."/>
        </authorList>
    </citation>
    <scope>NUCLEOTIDE SEQUENCE</scope>
</reference>
<gene>
    <name evidence="2" type="ORF">SDC9_97121</name>
</gene>
<dbReference type="PROSITE" id="PS51257">
    <property type="entry name" value="PROKAR_LIPOPROTEIN"/>
    <property type="match status" value="1"/>
</dbReference>
<accession>A0A645AB23</accession>
<dbReference type="SMART" id="SM01117">
    <property type="entry name" value="Cyt-b5"/>
    <property type="match status" value="1"/>
</dbReference>
<feature type="domain" description="Cytochrome b5 heme-binding" evidence="1">
    <location>
        <begin position="80"/>
        <end position="152"/>
    </location>
</feature>
<dbReference type="EMBL" id="VSSQ01012944">
    <property type="protein sequence ID" value="MPM50382.1"/>
    <property type="molecule type" value="Genomic_DNA"/>
</dbReference>
<dbReference type="Pfam" id="PF00173">
    <property type="entry name" value="Cyt-b5"/>
    <property type="match status" value="1"/>
</dbReference>
<comment type="caution">
    <text evidence="2">The sequence shown here is derived from an EMBL/GenBank/DDBJ whole genome shotgun (WGS) entry which is preliminary data.</text>
</comment>
<dbReference type="AlphaFoldDB" id="A0A645AB23"/>
<protein>
    <recommendedName>
        <fullName evidence="1">Cytochrome b5 heme-binding domain-containing protein</fullName>
    </recommendedName>
</protein>